<evidence type="ECO:0000256" key="2">
    <source>
        <dbReference type="ARBA" id="ARBA00022741"/>
    </source>
</evidence>
<name>A0ABY4R002_9ACTN</name>
<dbReference type="PANTHER" id="PTHR36510">
    <property type="entry name" value="GLUTAMATE--CYSTEINE LIGASE 2-RELATED"/>
    <property type="match status" value="1"/>
</dbReference>
<dbReference type="GO" id="GO:0004357">
    <property type="term" value="F:glutamate-cysteine ligase activity"/>
    <property type="evidence" value="ECO:0007669"/>
    <property type="project" value="UniProtKB-EC"/>
</dbReference>
<dbReference type="EMBL" id="CP097332">
    <property type="protein sequence ID" value="UQX88456.1"/>
    <property type="molecule type" value="Genomic_DNA"/>
</dbReference>
<comment type="similarity">
    <text evidence="5">Belongs to the glutamate--cysteine ligase type 2 family. YbdK subfamily.</text>
</comment>
<protein>
    <recommendedName>
        <fullName evidence="5">Putative glutamate--cysteine ligase 2</fullName>
        <ecNumber evidence="5">6.3.2.2</ecNumber>
    </recommendedName>
    <alternativeName>
        <fullName evidence="5">Gamma-glutamylcysteine synthetase 2</fullName>
        <shortName evidence="5">GCS 2</shortName>
        <shortName evidence="5">Gamma-GCS 2</shortName>
    </alternativeName>
</protein>
<organism evidence="6 7">
    <name type="scientific">Jatrophihabitans telluris</name>
    <dbReference type="NCBI Taxonomy" id="2038343"/>
    <lineage>
        <taxon>Bacteria</taxon>
        <taxon>Bacillati</taxon>
        <taxon>Actinomycetota</taxon>
        <taxon>Actinomycetes</taxon>
        <taxon>Jatrophihabitantales</taxon>
        <taxon>Jatrophihabitantaceae</taxon>
        <taxon>Jatrophihabitans</taxon>
    </lineage>
</organism>
<dbReference type="EC" id="6.3.2.2" evidence="5"/>
<evidence type="ECO:0000256" key="5">
    <source>
        <dbReference type="HAMAP-Rule" id="MF_01609"/>
    </source>
</evidence>
<dbReference type="Pfam" id="PF04107">
    <property type="entry name" value="GCS2"/>
    <property type="match status" value="1"/>
</dbReference>
<evidence type="ECO:0000256" key="3">
    <source>
        <dbReference type="ARBA" id="ARBA00022840"/>
    </source>
</evidence>
<dbReference type="Gene3D" id="3.30.590.20">
    <property type="match status" value="1"/>
</dbReference>
<dbReference type="InterPro" id="IPR011793">
    <property type="entry name" value="YbdK"/>
</dbReference>
<dbReference type="NCBIfam" id="TIGR02050">
    <property type="entry name" value="gshA_cyan_rel"/>
    <property type="match status" value="1"/>
</dbReference>
<proteinExistence type="inferred from homology"/>
<reference evidence="6" key="1">
    <citation type="journal article" date="2018" name="Int. J. Syst. Evol. Microbiol.">
        <title>Jatrophihabitans telluris sp. nov., isolated from sediment soil of lava forest wetlands and the emended description of the genus Jatrophihabitans.</title>
        <authorList>
            <person name="Lee K.C."/>
            <person name="Suh M.K."/>
            <person name="Eom M.K."/>
            <person name="Kim K.K."/>
            <person name="Kim J.S."/>
            <person name="Kim D.S."/>
            <person name="Ko S.H."/>
            <person name="Shin Y.K."/>
            <person name="Lee J.S."/>
        </authorList>
    </citation>
    <scope>NUCLEOTIDE SEQUENCE</scope>
    <source>
        <strain evidence="6">N237</strain>
    </source>
</reference>
<evidence type="ECO:0000313" key="7">
    <source>
        <dbReference type="Proteomes" id="UP001056336"/>
    </source>
</evidence>
<dbReference type="SUPFAM" id="SSF55931">
    <property type="entry name" value="Glutamine synthetase/guanido kinase"/>
    <property type="match status" value="1"/>
</dbReference>
<evidence type="ECO:0000256" key="1">
    <source>
        <dbReference type="ARBA" id="ARBA00022598"/>
    </source>
</evidence>
<keyword evidence="3 5" id="KW-0067">ATP-binding</keyword>
<comment type="catalytic activity">
    <reaction evidence="4 5">
        <text>L-cysteine + L-glutamate + ATP = gamma-L-glutamyl-L-cysteine + ADP + phosphate + H(+)</text>
        <dbReference type="Rhea" id="RHEA:13285"/>
        <dbReference type="ChEBI" id="CHEBI:15378"/>
        <dbReference type="ChEBI" id="CHEBI:29985"/>
        <dbReference type="ChEBI" id="CHEBI:30616"/>
        <dbReference type="ChEBI" id="CHEBI:35235"/>
        <dbReference type="ChEBI" id="CHEBI:43474"/>
        <dbReference type="ChEBI" id="CHEBI:58173"/>
        <dbReference type="ChEBI" id="CHEBI:456216"/>
        <dbReference type="EC" id="6.3.2.2"/>
    </reaction>
</comment>
<sequence length="370" mass="39883">MSPAGVIGASFGVEEEFHLVDPESFALVRAPALSARALDGGAGPHVQPEMLTSQIEVATDVCASLAELRAALVSGRREAEQAASWAGATILATSSHPFASLSDIQLMDRPRYGALVERFGSLVTQFNLCGCHVHVGVPDLDTAVAIMTRARPYLPVLGALTGSSPFHEGRDTGYDSFRLAWLALWPQGGPPAVLGSAQEYTRAVDELVASGLIEDAGALLWDIRPSSRYPTLEFRVADVCTDVEDAVLFAGLVRSLVRTLGARTLDQPLSLSDSLLRAARWRAARFGLTDSLWSPRQAKLVGAHDAIEDLLQELRPDLEEHEEYEELAQLLKRLLLKGTSGDAQRRSRRRGSLVGVVRDAVALTAGRSQE</sequence>
<evidence type="ECO:0000313" key="6">
    <source>
        <dbReference type="EMBL" id="UQX88456.1"/>
    </source>
</evidence>
<comment type="function">
    <text evidence="5">ATP-dependent carboxylate-amine ligase which exhibits weak glutamate--cysteine ligase activity.</text>
</comment>
<dbReference type="RefSeq" id="WP_249771971.1">
    <property type="nucleotide sequence ID" value="NZ_CP097332.1"/>
</dbReference>
<keyword evidence="2 5" id="KW-0547">Nucleotide-binding</keyword>
<dbReference type="InterPro" id="IPR014746">
    <property type="entry name" value="Gln_synth/guanido_kin_cat_dom"/>
</dbReference>
<dbReference type="HAMAP" id="MF_01609">
    <property type="entry name" value="Glu_cys_ligase_2"/>
    <property type="match status" value="1"/>
</dbReference>
<dbReference type="InterPro" id="IPR006336">
    <property type="entry name" value="GCS2"/>
</dbReference>
<accession>A0ABY4R002</accession>
<dbReference type="NCBIfam" id="NF010041">
    <property type="entry name" value="PRK13517.1-1"/>
    <property type="match status" value="1"/>
</dbReference>
<dbReference type="InterPro" id="IPR050141">
    <property type="entry name" value="GCL_type2/YbdK_subfam"/>
</dbReference>
<dbReference type="PANTHER" id="PTHR36510:SF1">
    <property type="entry name" value="GLUTAMATE--CYSTEINE LIGASE 2-RELATED"/>
    <property type="match status" value="1"/>
</dbReference>
<reference evidence="6" key="2">
    <citation type="submission" date="2022-05" db="EMBL/GenBank/DDBJ databases">
        <authorList>
            <person name="Kim J.-S."/>
            <person name="Lee K."/>
            <person name="Suh M."/>
            <person name="Eom M."/>
            <person name="Kim J.-S."/>
            <person name="Kim D.-S."/>
            <person name="Ko S.-H."/>
            <person name="Shin Y."/>
            <person name="Lee J.-S."/>
        </authorList>
    </citation>
    <scope>NUCLEOTIDE SEQUENCE</scope>
    <source>
        <strain evidence="6">N237</strain>
    </source>
</reference>
<gene>
    <name evidence="6" type="ORF">M6D93_00275</name>
</gene>
<keyword evidence="1 5" id="KW-0436">Ligase</keyword>
<dbReference type="Proteomes" id="UP001056336">
    <property type="component" value="Chromosome"/>
</dbReference>
<keyword evidence="7" id="KW-1185">Reference proteome</keyword>
<evidence type="ECO:0000256" key="4">
    <source>
        <dbReference type="ARBA" id="ARBA00048819"/>
    </source>
</evidence>